<reference evidence="2 3" key="1">
    <citation type="submission" date="2019-03" db="EMBL/GenBank/DDBJ databases">
        <title>Genomic Encyclopedia of Type Strains, Phase IV (KMG-IV): sequencing the most valuable type-strain genomes for metagenomic binning, comparative biology and taxonomic classification.</title>
        <authorList>
            <person name="Goeker M."/>
        </authorList>
    </citation>
    <scope>NUCLEOTIDE SEQUENCE [LARGE SCALE GENOMIC DNA]</scope>
    <source>
        <strain evidence="2 3">DSM 21667</strain>
    </source>
</reference>
<dbReference type="AlphaFoldDB" id="A0A4R6YHA7"/>
<dbReference type="RefSeq" id="WP_133821953.1">
    <property type="nucleotide sequence ID" value="NZ_SNZH01000032.1"/>
</dbReference>
<evidence type="ECO:0000313" key="2">
    <source>
        <dbReference type="EMBL" id="TDR36060.1"/>
    </source>
</evidence>
<keyword evidence="3" id="KW-1185">Reference proteome</keyword>
<keyword evidence="1" id="KW-1133">Transmembrane helix</keyword>
<sequence>MPKKKRAAARAPTEAGTGTWLKDHAGWILTGVGLLLGAVIAFPAWRDTVLGQRVRLHCAITVEVATTQAGELPRTMLRAVVVNTGRQSVVLKNVARFLVVDPNAPDSDALTYIGAFGTGAINGPPVVLQPGAVQEATAAAGAASAVVGPTKHYGVVFEDQDGEWLHLPSLPGAIGVAGAEALLSPKAWETRRLNLASGELVVAPRKGTAVMPLPPKGI</sequence>
<evidence type="ECO:0000256" key="1">
    <source>
        <dbReference type="SAM" id="Phobius"/>
    </source>
</evidence>
<protein>
    <submittedName>
        <fullName evidence="2">Uncharacterized protein</fullName>
    </submittedName>
</protein>
<keyword evidence="1" id="KW-0812">Transmembrane</keyword>
<accession>A0A4R6YHA7</accession>
<evidence type="ECO:0000313" key="3">
    <source>
        <dbReference type="Proteomes" id="UP000295293"/>
    </source>
</evidence>
<organism evidence="2 3">
    <name type="scientific">Tahibacter aquaticus</name>
    <dbReference type="NCBI Taxonomy" id="520092"/>
    <lineage>
        <taxon>Bacteria</taxon>
        <taxon>Pseudomonadati</taxon>
        <taxon>Pseudomonadota</taxon>
        <taxon>Gammaproteobacteria</taxon>
        <taxon>Lysobacterales</taxon>
        <taxon>Rhodanobacteraceae</taxon>
        <taxon>Tahibacter</taxon>
    </lineage>
</organism>
<keyword evidence="1" id="KW-0472">Membrane</keyword>
<comment type="caution">
    <text evidence="2">The sequence shown here is derived from an EMBL/GenBank/DDBJ whole genome shotgun (WGS) entry which is preliminary data.</text>
</comment>
<name>A0A4R6YHA7_9GAMM</name>
<proteinExistence type="predicted"/>
<feature type="transmembrane region" description="Helical" evidence="1">
    <location>
        <begin position="25"/>
        <end position="45"/>
    </location>
</feature>
<gene>
    <name evidence="2" type="ORF">DFR29_13215</name>
</gene>
<dbReference type="EMBL" id="SNZH01000032">
    <property type="protein sequence ID" value="TDR36060.1"/>
    <property type="molecule type" value="Genomic_DNA"/>
</dbReference>
<dbReference type="Proteomes" id="UP000295293">
    <property type="component" value="Unassembled WGS sequence"/>
</dbReference>